<accession>A0A5P8E6B8</accession>
<sequence length="128" mass="14387">MEGQIIPISESLLALLGGSSGGVTPFTREIFLLDIVVAGTTYCTNMEELAPLITTGTVLRMLRDPKNEHDEMAIGIYLDKERIGWVPMELNLIISRLMDAGKAFVCRVTETKWINKWFRIKAKISMIE</sequence>
<organism evidence="4 5">
    <name type="scientific">Pseudoprevotella muciniphila</name>
    <dbReference type="NCBI Taxonomy" id="2133944"/>
    <lineage>
        <taxon>Bacteria</taxon>
        <taxon>Pseudomonadati</taxon>
        <taxon>Bacteroidota</taxon>
        <taxon>Bacteroidia</taxon>
        <taxon>Bacteroidales</taxon>
        <taxon>Prevotellaceae</taxon>
        <taxon>Pseudoprevotella</taxon>
    </lineage>
</organism>
<dbReference type="EMBL" id="CP033459">
    <property type="protein sequence ID" value="QFQ12482.1"/>
    <property type="molecule type" value="Genomic_DNA"/>
</dbReference>
<dbReference type="Pfam" id="PF08797">
    <property type="entry name" value="HIRAN"/>
    <property type="match status" value="1"/>
</dbReference>
<proteinExistence type="predicted"/>
<keyword evidence="1" id="KW-0479">Metal-binding</keyword>
<evidence type="ECO:0000256" key="1">
    <source>
        <dbReference type="ARBA" id="ARBA00022723"/>
    </source>
</evidence>
<feature type="domain" description="HIRAN" evidence="3">
    <location>
        <begin position="30"/>
        <end position="126"/>
    </location>
</feature>
<evidence type="ECO:0000256" key="2">
    <source>
        <dbReference type="ARBA" id="ARBA00022801"/>
    </source>
</evidence>
<protein>
    <submittedName>
        <fullName evidence="4">DNA-binding protein</fullName>
    </submittedName>
</protein>
<evidence type="ECO:0000313" key="5">
    <source>
        <dbReference type="Proteomes" id="UP000249375"/>
    </source>
</evidence>
<dbReference type="KEGG" id="alq:C7Y71_005345"/>
<dbReference type="SMART" id="SM00910">
    <property type="entry name" value="HIRAN"/>
    <property type="match status" value="1"/>
</dbReference>
<dbReference type="RefSeq" id="WP_111897347.1">
    <property type="nucleotide sequence ID" value="NZ_CP033459.1"/>
</dbReference>
<dbReference type="AlphaFoldDB" id="A0A5P8E6B8"/>
<keyword evidence="4" id="KW-0238">DNA-binding</keyword>
<dbReference type="InterPro" id="IPR014905">
    <property type="entry name" value="HIRAN"/>
</dbReference>
<dbReference type="GO" id="GO:0016818">
    <property type="term" value="F:hydrolase activity, acting on acid anhydrides, in phosphorus-containing anhydrides"/>
    <property type="evidence" value="ECO:0007669"/>
    <property type="project" value="InterPro"/>
</dbReference>
<dbReference type="GO" id="GO:0003677">
    <property type="term" value="F:DNA binding"/>
    <property type="evidence" value="ECO:0007669"/>
    <property type="project" value="UniProtKB-KW"/>
</dbReference>
<evidence type="ECO:0000313" key="4">
    <source>
        <dbReference type="EMBL" id="QFQ12482.1"/>
    </source>
</evidence>
<keyword evidence="5" id="KW-1185">Reference proteome</keyword>
<dbReference type="GO" id="GO:0008270">
    <property type="term" value="F:zinc ion binding"/>
    <property type="evidence" value="ECO:0007669"/>
    <property type="project" value="InterPro"/>
</dbReference>
<gene>
    <name evidence="4" type="ORF">C7Y71_005345</name>
</gene>
<dbReference type="Gene3D" id="3.30.70.2330">
    <property type="match status" value="1"/>
</dbReference>
<keyword evidence="2" id="KW-0378">Hydrolase</keyword>
<dbReference type="OrthoDB" id="1012796at2"/>
<evidence type="ECO:0000259" key="3">
    <source>
        <dbReference type="SMART" id="SM00910"/>
    </source>
</evidence>
<dbReference type="Proteomes" id="UP000249375">
    <property type="component" value="Chromosome"/>
</dbReference>
<name>A0A5P8E6B8_9BACT</name>
<reference evidence="4 5" key="1">
    <citation type="submission" date="2018-11" db="EMBL/GenBank/DDBJ databases">
        <authorList>
            <person name="Na S.W."/>
            <person name="Baik M."/>
        </authorList>
    </citation>
    <scope>NUCLEOTIDE SEQUENCE [LARGE SCALE GENOMIC DNA]</scope>
    <source>
        <strain evidence="4 5">E39</strain>
    </source>
</reference>